<protein>
    <submittedName>
        <fullName evidence="3">2TM domain-containing protein</fullName>
    </submittedName>
</protein>
<feature type="transmembrane region" description="Helical" evidence="1">
    <location>
        <begin position="30"/>
        <end position="49"/>
    </location>
</feature>
<feature type="transmembrane region" description="Helical" evidence="1">
    <location>
        <begin position="69"/>
        <end position="93"/>
    </location>
</feature>
<keyword evidence="1" id="KW-0812">Transmembrane</keyword>
<keyword evidence="1" id="KW-0472">Membrane</keyword>
<feature type="domain" description="2TM" evidence="2">
    <location>
        <begin position="19"/>
        <end position="107"/>
    </location>
</feature>
<organism evidence="3 4">
    <name type="scientific">Microcosmobacter mediterraneus</name>
    <dbReference type="NCBI Taxonomy" id="3075607"/>
    <lineage>
        <taxon>Bacteria</taxon>
        <taxon>Pseudomonadati</taxon>
        <taxon>Bacteroidota</taxon>
        <taxon>Flavobacteriia</taxon>
        <taxon>Flavobacteriales</taxon>
        <taxon>Flavobacteriaceae</taxon>
        <taxon>Microcosmobacter</taxon>
    </lineage>
</organism>
<dbReference type="RefSeq" id="WP_311427923.1">
    <property type="nucleotide sequence ID" value="NZ_JAVRIA010000006.1"/>
</dbReference>
<evidence type="ECO:0000256" key="1">
    <source>
        <dbReference type="SAM" id="Phobius"/>
    </source>
</evidence>
<dbReference type="Pfam" id="PF13239">
    <property type="entry name" value="2TM"/>
    <property type="match status" value="1"/>
</dbReference>
<proteinExistence type="predicted"/>
<dbReference type="InterPro" id="IPR025698">
    <property type="entry name" value="2TM_dom"/>
</dbReference>
<dbReference type="EMBL" id="JAVRIA010000006">
    <property type="protein sequence ID" value="MDT0559157.1"/>
    <property type="molecule type" value="Genomic_DNA"/>
</dbReference>
<dbReference type="Proteomes" id="UP001259492">
    <property type="component" value="Unassembled WGS sequence"/>
</dbReference>
<keyword evidence="1" id="KW-1133">Transmembrane helix</keyword>
<evidence type="ECO:0000313" key="3">
    <source>
        <dbReference type="EMBL" id="MDT0559157.1"/>
    </source>
</evidence>
<evidence type="ECO:0000259" key="2">
    <source>
        <dbReference type="Pfam" id="PF13239"/>
    </source>
</evidence>
<name>A0ABU2YMW7_9FLAO</name>
<gene>
    <name evidence="3" type="ORF">RM697_10880</name>
</gene>
<evidence type="ECO:0000313" key="4">
    <source>
        <dbReference type="Proteomes" id="UP001259492"/>
    </source>
</evidence>
<reference evidence="3 4" key="1">
    <citation type="submission" date="2023-09" db="EMBL/GenBank/DDBJ databases">
        <authorList>
            <person name="Rey-Velasco X."/>
        </authorList>
    </citation>
    <scope>NUCLEOTIDE SEQUENCE [LARGE SCALE GENOMIC DNA]</scope>
    <source>
        <strain evidence="3 4">W332</strain>
    </source>
</reference>
<keyword evidence="4" id="KW-1185">Reference proteome</keyword>
<sequence>MELTMKMNEKYKDDGLYFRARHRAERLRKFYFHCIIFLIVNVVISLFKVNRNVNNGESFSDAVWDLDTFIVWIIWGIVLLIQTISVFGLPFILGKNWEEDKLKQFMDEDESINLKK</sequence>
<comment type="caution">
    <text evidence="3">The sequence shown here is derived from an EMBL/GenBank/DDBJ whole genome shotgun (WGS) entry which is preliminary data.</text>
</comment>
<accession>A0ABU2YMW7</accession>